<dbReference type="AlphaFoldDB" id="A0A1G2ARZ3"/>
<dbReference type="SUPFAM" id="SSF53335">
    <property type="entry name" value="S-adenosyl-L-methionine-dependent methyltransferases"/>
    <property type="match status" value="1"/>
</dbReference>
<gene>
    <name evidence="2" type="ORF">A3B74_02675</name>
</gene>
<dbReference type="STRING" id="1798540.A3B74_02675"/>
<protein>
    <recommendedName>
        <fullName evidence="1">Methyltransferase type 11 domain-containing protein</fullName>
    </recommendedName>
</protein>
<dbReference type="EMBL" id="MHKB01000008">
    <property type="protein sequence ID" value="OGY79653.1"/>
    <property type="molecule type" value="Genomic_DNA"/>
</dbReference>
<name>A0A1G2ARZ3_9BACT</name>
<reference evidence="2 3" key="1">
    <citation type="journal article" date="2016" name="Nat. Commun.">
        <title>Thousands of microbial genomes shed light on interconnected biogeochemical processes in an aquifer system.</title>
        <authorList>
            <person name="Anantharaman K."/>
            <person name="Brown C.T."/>
            <person name="Hug L.A."/>
            <person name="Sharon I."/>
            <person name="Castelle C.J."/>
            <person name="Probst A.J."/>
            <person name="Thomas B.C."/>
            <person name="Singh A."/>
            <person name="Wilkins M.J."/>
            <person name="Karaoz U."/>
            <person name="Brodie E.L."/>
            <person name="Williams K.H."/>
            <person name="Hubbard S.S."/>
            <person name="Banfield J.F."/>
        </authorList>
    </citation>
    <scope>NUCLEOTIDE SEQUENCE [LARGE SCALE GENOMIC DNA]</scope>
</reference>
<dbReference type="Gene3D" id="3.40.50.150">
    <property type="entry name" value="Vaccinia Virus protein VP39"/>
    <property type="match status" value="1"/>
</dbReference>
<proteinExistence type="predicted"/>
<dbReference type="Pfam" id="PF08241">
    <property type="entry name" value="Methyltransf_11"/>
    <property type="match status" value="1"/>
</dbReference>
<dbReference type="InterPro" id="IPR013216">
    <property type="entry name" value="Methyltransf_11"/>
</dbReference>
<accession>A0A1G2ARZ3</accession>
<evidence type="ECO:0000313" key="3">
    <source>
        <dbReference type="Proteomes" id="UP000177165"/>
    </source>
</evidence>
<evidence type="ECO:0000259" key="1">
    <source>
        <dbReference type="Pfam" id="PF08241"/>
    </source>
</evidence>
<feature type="domain" description="Methyltransferase type 11" evidence="1">
    <location>
        <begin position="103"/>
        <end position="200"/>
    </location>
</feature>
<dbReference type="InterPro" id="IPR029063">
    <property type="entry name" value="SAM-dependent_MTases_sf"/>
</dbReference>
<dbReference type="CDD" id="cd02440">
    <property type="entry name" value="AdoMet_MTases"/>
    <property type="match status" value="1"/>
</dbReference>
<dbReference type="PANTHER" id="PTHR43591">
    <property type="entry name" value="METHYLTRANSFERASE"/>
    <property type="match status" value="1"/>
</dbReference>
<dbReference type="PANTHER" id="PTHR43591:SF24">
    <property type="entry name" value="2-METHOXY-6-POLYPRENYL-1,4-BENZOQUINOL METHYLASE, MITOCHONDRIAL"/>
    <property type="match status" value="1"/>
</dbReference>
<sequence>MKTHLSSNYIPQFSIESYLAYMSSNFPEFFKTFWFDRPGVFKIIDKMNRTTTDFEGSQKGGRGDSYRKAQVNSSVRVVGMKQLLQCAFNNHDFQNPPASYKILDVLGGDGILARAFSSFQSQKNLRLPILTSDIAGDMISQAFNYGLPLIRQPAHYLFLKNNSYDAVIIAYGTHHIPEEERVNACKEAFRILKPGGRIVIHDFEENSCMSRWFNDVVDKYSITGHAYHHFTIDKLRYYLKKGGFKNIKITHMYDPFIIRDARKHKAYSKLMDYVLDMYGLEKLKKGGNIRNTRAKVCNLIKKYMLYNLEDIKEAKPYWKRSLSLFQENGEFVAEMPRIALVGIGTK</sequence>
<dbReference type="GO" id="GO:0008757">
    <property type="term" value="F:S-adenosylmethionine-dependent methyltransferase activity"/>
    <property type="evidence" value="ECO:0007669"/>
    <property type="project" value="InterPro"/>
</dbReference>
<organism evidence="2 3">
    <name type="scientific">Candidatus Kerfeldbacteria bacterium RIFCSPHIGHO2_02_FULL_42_14</name>
    <dbReference type="NCBI Taxonomy" id="1798540"/>
    <lineage>
        <taxon>Bacteria</taxon>
        <taxon>Candidatus Kerfeldiibacteriota</taxon>
    </lineage>
</organism>
<dbReference type="Proteomes" id="UP000177165">
    <property type="component" value="Unassembled WGS sequence"/>
</dbReference>
<comment type="caution">
    <text evidence="2">The sequence shown here is derived from an EMBL/GenBank/DDBJ whole genome shotgun (WGS) entry which is preliminary data.</text>
</comment>
<evidence type="ECO:0000313" key="2">
    <source>
        <dbReference type="EMBL" id="OGY79653.1"/>
    </source>
</evidence>